<keyword evidence="3" id="KW-0067">ATP-binding</keyword>
<dbReference type="PANTHER" id="PTHR43309">
    <property type="entry name" value="5-OXOPROLINASE SUBUNIT C"/>
    <property type="match status" value="1"/>
</dbReference>
<feature type="domain" description="Carboxyltransferase" evidence="5">
    <location>
        <begin position="264"/>
        <end position="527"/>
    </location>
</feature>
<evidence type="ECO:0000256" key="3">
    <source>
        <dbReference type="ARBA" id="ARBA00022840"/>
    </source>
</evidence>
<feature type="domain" description="Carboxyltransferase" evidence="4">
    <location>
        <begin position="16"/>
        <end position="207"/>
    </location>
</feature>
<dbReference type="Gene3D" id="2.40.100.10">
    <property type="entry name" value="Cyclophilin-like"/>
    <property type="match status" value="2"/>
</dbReference>
<accession>A0A921MFN6</accession>
<dbReference type="PANTHER" id="PTHR43309:SF3">
    <property type="entry name" value="5-OXOPROLINASE SUBUNIT C"/>
    <property type="match status" value="1"/>
</dbReference>
<evidence type="ECO:0000256" key="2">
    <source>
        <dbReference type="ARBA" id="ARBA00022801"/>
    </source>
</evidence>
<protein>
    <submittedName>
        <fullName evidence="6">5-oxoprolinase/urea amidolyase family protein</fullName>
    </submittedName>
</protein>
<comment type="caution">
    <text evidence="6">The sequence shown here is derived from an EMBL/GenBank/DDBJ whole genome shotgun (WGS) entry which is preliminary data.</text>
</comment>
<organism evidence="6 7">
    <name type="scientific">Brevibacterium senegalense</name>
    <dbReference type="NCBI Taxonomy" id="1033736"/>
    <lineage>
        <taxon>Bacteria</taxon>
        <taxon>Bacillati</taxon>
        <taxon>Actinomycetota</taxon>
        <taxon>Actinomycetes</taxon>
        <taxon>Micrococcales</taxon>
        <taxon>Brevibacteriaceae</taxon>
        <taxon>Brevibacterium</taxon>
    </lineage>
</organism>
<dbReference type="SMART" id="SM00796">
    <property type="entry name" value="AHS1"/>
    <property type="match status" value="1"/>
</dbReference>
<reference evidence="6" key="1">
    <citation type="journal article" date="2021" name="PeerJ">
        <title>Extensive microbial diversity within the chicken gut microbiome revealed by metagenomics and culture.</title>
        <authorList>
            <person name="Gilroy R."/>
            <person name="Ravi A."/>
            <person name="Getino M."/>
            <person name="Pursley I."/>
            <person name="Horton D.L."/>
            <person name="Alikhan N.F."/>
            <person name="Baker D."/>
            <person name="Gharbi K."/>
            <person name="Hall N."/>
            <person name="Watson M."/>
            <person name="Adriaenssens E.M."/>
            <person name="Foster-Nyarko E."/>
            <person name="Jarju S."/>
            <person name="Secka A."/>
            <person name="Antonio M."/>
            <person name="Oren A."/>
            <person name="Chaudhuri R.R."/>
            <person name="La Ragione R."/>
            <person name="Hildebrand F."/>
            <person name="Pallen M.J."/>
        </authorList>
    </citation>
    <scope>NUCLEOTIDE SEQUENCE</scope>
    <source>
        <strain evidence="6">ChiGjej5B5-7349</strain>
    </source>
</reference>
<dbReference type="InterPro" id="IPR052708">
    <property type="entry name" value="PxpC"/>
</dbReference>
<dbReference type="SUPFAM" id="SSF50891">
    <property type="entry name" value="Cyclophilin-like"/>
    <property type="match status" value="2"/>
</dbReference>
<evidence type="ECO:0000259" key="4">
    <source>
        <dbReference type="SMART" id="SM00796"/>
    </source>
</evidence>
<name>A0A921MFN6_9MICO</name>
<dbReference type="InterPro" id="IPR029000">
    <property type="entry name" value="Cyclophilin-like_dom_sf"/>
</dbReference>
<reference evidence="6" key="2">
    <citation type="submission" date="2021-09" db="EMBL/GenBank/DDBJ databases">
        <authorList>
            <person name="Gilroy R."/>
        </authorList>
    </citation>
    <scope>NUCLEOTIDE SEQUENCE</scope>
    <source>
        <strain evidence="6">ChiGjej5B5-7349</strain>
    </source>
</reference>
<dbReference type="Gene3D" id="3.30.1360.40">
    <property type="match status" value="1"/>
</dbReference>
<dbReference type="SUPFAM" id="SSF160467">
    <property type="entry name" value="PH0987 N-terminal domain-like"/>
    <property type="match status" value="1"/>
</dbReference>
<dbReference type="Pfam" id="PF02682">
    <property type="entry name" value="CT_C_D"/>
    <property type="match status" value="1"/>
</dbReference>
<proteinExistence type="predicted"/>
<dbReference type="Pfam" id="PF02626">
    <property type="entry name" value="CT_A_B"/>
    <property type="match status" value="1"/>
</dbReference>
<evidence type="ECO:0000313" key="7">
    <source>
        <dbReference type="Proteomes" id="UP000784435"/>
    </source>
</evidence>
<dbReference type="InterPro" id="IPR003778">
    <property type="entry name" value="CT_A_B"/>
</dbReference>
<dbReference type="EMBL" id="DYUK01000304">
    <property type="protein sequence ID" value="HJG81364.1"/>
    <property type="molecule type" value="Genomic_DNA"/>
</dbReference>
<gene>
    <name evidence="6" type="ORF">K8V08_13235</name>
</gene>
<sequence length="528" mass="54892">MTHDEDVAQRPVARTPDLRAVGDRALLIEVDGLPAAMAWHRSLTRDPLPGQIEAVAAARTVLLRFESDTAAEAARTSLRTPPPAAQTAGTARRHILDVVYDGEDLDATARLLGLSRDRLIERHTGTEWMAAFGGFAPGFAYCVPVSGEPLWDVPRLDTPRTAVPAGAVGLAGEYSGVYPRSSPGGWRLIGRSGDVLWSTERTPPALLAPGDLLTYRAVRDTARAAAADEPPDVPDGSAGRTVLSVEDPGMLTLVQDRGRPGWGDVGVSPSGFADAASAEAANRVVGNDPGAALLEVVGAARVTCRADVVVAVAGSAGGDTIVPQLLRAGDSVDLSPEADLARTYLAVRGGLVQAAEVGSASADVLSGLGPGPVGVGQALAVPVSLPAGSVGYSEPDPAREARARAMEDGFVVLHVVPGPRDDWFTESERRRFLETAWVVGPQSNRVGLRLEAPEGSAPLTRARSGELASEGTVTGTVQVPAHGLPVVFGRDRPVTGGYPAIATVVADDLDLLGQVVPGDRIRFRDARG</sequence>
<dbReference type="GO" id="GO:0016787">
    <property type="term" value="F:hydrolase activity"/>
    <property type="evidence" value="ECO:0007669"/>
    <property type="project" value="UniProtKB-KW"/>
</dbReference>
<evidence type="ECO:0000313" key="6">
    <source>
        <dbReference type="EMBL" id="HJG81364.1"/>
    </source>
</evidence>
<dbReference type="SMART" id="SM00797">
    <property type="entry name" value="AHS2"/>
    <property type="match status" value="1"/>
</dbReference>
<evidence type="ECO:0000256" key="1">
    <source>
        <dbReference type="ARBA" id="ARBA00022741"/>
    </source>
</evidence>
<keyword evidence="1" id="KW-0547">Nucleotide-binding</keyword>
<dbReference type="GO" id="GO:0005524">
    <property type="term" value="F:ATP binding"/>
    <property type="evidence" value="ECO:0007669"/>
    <property type="project" value="UniProtKB-KW"/>
</dbReference>
<dbReference type="InterPro" id="IPR003833">
    <property type="entry name" value="CT_C_D"/>
</dbReference>
<evidence type="ECO:0000259" key="5">
    <source>
        <dbReference type="SMART" id="SM00797"/>
    </source>
</evidence>
<dbReference type="AlphaFoldDB" id="A0A921MFN6"/>
<keyword evidence="2" id="KW-0378">Hydrolase</keyword>
<dbReference type="Proteomes" id="UP000784435">
    <property type="component" value="Unassembled WGS sequence"/>
</dbReference>